<dbReference type="SUPFAM" id="SSF47203">
    <property type="entry name" value="Acyl-CoA dehydrogenase C-terminal domain-like"/>
    <property type="match status" value="2"/>
</dbReference>
<dbReference type="InterPro" id="IPR037069">
    <property type="entry name" value="AcylCoA_DH/ox_N_sf"/>
</dbReference>
<gene>
    <name evidence="10" type="ORF">FRACA_2670003</name>
</gene>
<feature type="domain" description="Acyl-CoA dehydrogenase/oxidase C-terminal" evidence="7">
    <location>
        <begin position="701"/>
        <end position="862"/>
    </location>
</feature>
<dbReference type="GO" id="GO:0005886">
    <property type="term" value="C:plasma membrane"/>
    <property type="evidence" value="ECO:0007669"/>
    <property type="project" value="TreeGrafter"/>
</dbReference>
<keyword evidence="3" id="KW-0285">Flavoprotein</keyword>
<dbReference type="CDD" id="cd00567">
    <property type="entry name" value="ACAD"/>
    <property type="match status" value="1"/>
</dbReference>
<dbReference type="InterPro" id="IPR046373">
    <property type="entry name" value="Acyl-CoA_Oxase/DH_mid-dom_sf"/>
</dbReference>
<feature type="domain" description="Acyl-CoA dehydrogenase/oxidase C-terminal" evidence="7">
    <location>
        <begin position="286"/>
        <end position="422"/>
    </location>
</feature>
<evidence type="ECO:0000259" key="7">
    <source>
        <dbReference type="Pfam" id="PF00441"/>
    </source>
</evidence>
<dbReference type="InterPro" id="IPR006091">
    <property type="entry name" value="Acyl-CoA_Oxase/DH_mid-dom"/>
</dbReference>
<comment type="similarity">
    <text evidence="2">Belongs to the acyl-CoA dehydrogenase family.</text>
</comment>
<proteinExistence type="inferred from homology"/>
<dbReference type="Pfam" id="PF02771">
    <property type="entry name" value="Acyl-CoA_dh_N"/>
    <property type="match status" value="1"/>
</dbReference>
<sequence>MTDAVRSEAGLGAGPNAGLGAEPNVGLGAGAGVGPRSEADAELRALREVVESFLERTSPPGRVRELMGTDPGYDPDAWRRMATEIGLQGLAVPVEYGGEGAGWRELAVVFETFGAALVCAPFFGTVALGVSALGAAADERAARRYLPRVAAGELVMTVALGEPQPAGEVGLAGGVGLAGEVGVGRGMTVAAERGPGGWTLRGECARVVDGQAADVVLVPASTPDGPGLFAVETAPSAMGGGGVERHPLPTLDQTRGQARLVLRDAPAQLVGQVGAAGKILARTAGFAAVALVAEQVGGAARCVREAAGYAGVRRQFGRLIGSFQAVKHACATMAVDVESARSLAREVTWLAATDDPRLPTAAALALAHCSDVYVRTAAANIQVHGGIGFTWEHPAHLYLKRAKSSAHLFGSPSAQRALAADGLAALARADGASGLSHALLADPAATADAVSAPPASAGVASAGVASAMEVASAAEVIRADEAVPAELAADLRARVARLLASAPDPAVDDGIPFRSAQFDAGLAWVGFPVGLGGLGLPAAGQGVIDDALAAAAVRSAHLRNPIGYGNAAPVLAAHGTDEQRRTYLRRCFTTEDIWCQMMSEPGAGSDVAGLATRARFDGKRWIVSGQKVWTSFAHVARFGLLVARTDPDVPKHQGISCFIVDMRAPGIEVRPLRMLTGKADFNEVFLNDVEVDDDNRIGEVNRGWAVVRSNLEGERLAFGRVGDEPEPWADLLEQWGARVSAQAPPAGRAAARDAVLDDQVMRAAARGWAARLTADRAQDGEPLHPAVVKILSSESAQEATEAALDLRGGDATLYAPDGYAFERPTHAGIMRGDAGERYLRTRALTIEGGTSMVMRNAVGEQVLGLPREHRVDVGIPWRDIPR</sequence>
<dbReference type="OrthoDB" id="8677713at2"/>
<dbReference type="GO" id="GO:0050660">
    <property type="term" value="F:flavin adenine dinucleotide binding"/>
    <property type="evidence" value="ECO:0007669"/>
    <property type="project" value="InterPro"/>
</dbReference>
<dbReference type="Pfam" id="PF00441">
    <property type="entry name" value="Acyl-CoA_dh_1"/>
    <property type="match status" value="2"/>
</dbReference>
<dbReference type="GO" id="GO:0016627">
    <property type="term" value="F:oxidoreductase activity, acting on the CH-CH group of donors"/>
    <property type="evidence" value="ECO:0007669"/>
    <property type="project" value="InterPro"/>
</dbReference>
<feature type="domain" description="Acyl-CoA oxidase/dehydrogenase middle" evidence="8">
    <location>
        <begin position="595"/>
        <end position="689"/>
    </location>
</feature>
<comment type="cofactor">
    <cofactor evidence="1">
        <name>FAD</name>
        <dbReference type="ChEBI" id="CHEBI:57692"/>
    </cofactor>
</comment>
<feature type="region of interest" description="Disordered" evidence="6">
    <location>
        <begin position="1"/>
        <end position="22"/>
    </location>
</feature>
<dbReference type="Gene3D" id="2.40.110.10">
    <property type="entry name" value="Butyryl-CoA Dehydrogenase, subunit A, domain 2"/>
    <property type="match status" value="2"/>
</dbReference>
<reference evidence="10 11" key="1">
    <citation type="submission" date="2017-06" db="EMBL/GenBank/DDBJ databases">
        <authorList>
            <person name="Kim H.J."/>
            <person name="Triplett B.A."/>
        </authorList>
    </citation>
    <scope>NUCLEOTIDE SEQUENCE [LARGE SCALE GENOMIC DNA]</scope>
    <source>
        <strain evidence="10">FRACA_ARgP5</strain>
    </source>
</reference>
<protein>
    <submittedName>
        <fullName evidence="10">Acyl-CoA dehydrogenase</fullName>
    </submittedName>
</protein>
<keyword evidence="11" id="KW-1185">Reference proteome</keyword>
<evidence type="ECO:0000256" key="5">
    <source>
        <dbReference type="ARBA" id="ARBA00023002"/>
    </source>
</evidence>
<dbReference type="AlphaFoldDB" id="A0A2I2KSM5"/>
<evidence type="ECO:0000256" key="6">
    <source>
        <dbReference type="SAM" id="MobiDB-lite"/>
    </source>
</evidence>
<dbReference type="SUPFAM" id="SSF56645">
    <property type="entry name" value="Acyl-CoA dehydrogenase NM domain-like"/>
    <property type="match status" value="2"/>
</dbReference>
<dbReference type="Proteomes" id="UP000234331">
    <property type="component" value="Unassembled WGS sequence"/>
</dbReference>
<dbReference type="InterPro" id="IPR036250">
    <property type="entry name" value="AcylCo_DH-like_C"/>
</dbReference>
<dbReference type="InterPro" id="IPR013786">
    <property type="entry name" value="AcylCoA_DH/ox_N"/>
</dbReference>
<dbReference type="FunFam" id="2.40.110.10:FF:000011">
    <property type="entry name" value="Acyl-CoA dehydrogenase FadE34"/>
    <property type="match status" value="1"/>
</dbReference>
<dbReference type="PANTHER" id="PTHR43292:SF4">
    <property type="entry name" value="ACYL-COA DEHYDROGENASE FADE34"/>
    <property type="match status" value="1"/>
</dbReference>
<evidence type="ECO:0000313" key="11">
    <source>
        <dbReference type="Proteomes" id="UP000234331"/>
    </source>
</evidence>
<evidence type="ECO:0000256" key="1">
    <source>
        <dbReference type="ARBA" id="ARBA00001974"/>
    </source>
</evidence>
<evidence type="ECO:0000259" key="8">
    <source>
        <dbReference type="Pfam" id="PF02770"/>
    </source>
</evidence>
<keyword evidence="5" id="KW-0560">Oxidoreductase</keyword>
<dbReference type="Gene3D" id="1.20.140.10">
    <property type="entry name" value="Butyryl-CoA Dehydrogenase, subunit A, domain 3"/>
    <property type="match status" value="2"/>
</dbReference>
<dbReference type="Pfam" id="PF02770">
    <property type="entry name" value="Acyl-CoA_dh_M"/>
    <property type="match status" value="1"/>
</dbReference>
<evidence type="ECO:0000313" key="10">
    <source>
        <dbReference type="EMBL" id="SNQ48662.1"/>
    </source>
</evidence>
<dbReference type="Gene3D" id="1.10.540.10">
    <property type="entry name" value="Acyl-CoA dehydrogenase/oxidase, N-terminal domain"/>
    <property type="match status" value="2"/>
</dbReference>
<accession>A0A2I2KSM5</accession>
<feature type="domain" description="Acyl-CoA dehydrogenase/oxidase N-terminal" evidence="9">
    <location>
        <begin position="41"/>
        <end position="153"/>
    </location>
</feature>
<dbReference type="InterPro" id="IPR052161">
    <property type="entry name" value="Mycobact_Acyl-CoA_DH"/>
</dbReference>
<dbReference type="InterPro" id="IPR009075">
    <property type="entry name" value="AcylCo_DH/oxidase_C"/>
</dbReference>
<evidence type="ECO:0000256" key="2">
    <source>
        <dbReference type="ARBA" id="ARBA00009347"/>
    </source>
</evidence>
<evidence type="ECO:0000256" key="4">
    <source>
        <dbReference type="ARBA" id="ARBA00022827"/>
    </source>
</evidence>
<keyword evidence="4" id="KW-0274">FAD</keyword>
<dbReference type="EMBL" id="FZMO01000187">
    <property type="protein sequence ID" value="SNQ48662.1"/>
    <property type="molecule type" value="Genomic_DNA"/>
</dbReference>
<name>A0A2I2KSM5_9ACTN</name>
<dbReference type="InterPro" id="IPR009100">
    <property type="entry name" value="AcylCoA_DH/oxidase_NM_dom_sf"/>
</dbReference>
<evidence type="ECO:0000256" key="3">
    <source>
        <dbReference type="ARBA" id="ARBA00022630"/>
    </source>
</evidence>
<dbReference type="PANTHER" id="PTHR43292">
    <property type="entry name" value="ACYL-COA DEHYDROGENASE"/>
    <property type="match status" value="1"/>
</dbReference>
<organism evidence="10 11">
    <name type="scientific">Frankia canadensis</name>
    <dbReference type="NCBI Taxonomy" id="1836972"/>
    <lineage>
        <taxon>Bacteria</taxon>
        <taxon>Bacillati</taxon>
        <taxon>Actinomycetota</taxon>
        <taxon>Actinomycetes</taxon>
        <taxon>Frankiales</taxon>
        <taxon>Frankiaceae</taxon>
        <taxon>Frankia</taxon>
    </lineage>
</organism>
<evidence type="ECO:0000259" key="9">
    <source>
        <dbReference type="Pfam" id="PF02771"/>
    </source>
</evidence>